<evidence type="ECO:0000259" key="6">
    <source>
        <dbReference type="Pfam" id="PF04545"/>
    </source>
</evidence>
<dbReference type="EMBL" id="CP101717">
    <property type="protein sequence ID" value="WLD59186.1"/>
    <property type="molecule type" value="Genomic_DNA"/>
</dbReference>
<proteinExistence type="predicted"/>
<dbReference type="PANTHER" id="PTHR30603:SF4">
    <property type="entry name" value="RNA POLYMERASE SIGMA FACTOR SIGE, CHLOROPLASTIC_MITOCHONDRIAL"/>
    <property type="match status" value="1"/>
</dbReference>
<dbReference type="InterPro" id="IPR000943">
    <property type="entry name" value="RNA_pol_sigma70"/>
</dbReference>
<accession>A0AB38YIK7</accession>
<dbReference type="GO" id="GO:0016987">
    <property type="term" value="F:sigma factor activity"/>
    <property type="evidence" value="ECO:0007669"/>
    <property type="project" value="UniProtKB-KW"/>
</dbReference>
<dbReference type="Pfam" id="PF04542">
    <property type="entry name" value="Sigma70_r2"/>
    <property type="match status" value="1"/>
</dbReference>
<dbReference type="SUPFAM" id="SSF88946">
    <property type="entry name" value="Sigma2 domain of RNA polymerase sigma factors"/>
    <property type="match status" value="1"/>
</dbReference>
<dbReference type="PANTHER" id="PTHR30603">
    <property type="entry name" value="RNA POLYMERASE SIGMA FACTOR RPO"/>
    <property type="match status" value="1"/>
</dbReference>
<keyword evidence="2" id="KW-0731">Sigma factor</keyword>
<evidence type="ECO:0000259" key="5">
    <source>
        <dbReference type="Pfam" id="PF04542"/>
    </source>
</evidence>
<organism evidence="7">
    <name type="scientific">Salinispirillum sp. LH 10-3-1</name>
    <dbReference type="NCBI Taxonomy" id="2952525"/>
    <lineage>
        <taxon>Bacteria</taxon>
        <taxon>Pseudomonadati</taxon>
        <taxon>Pseudomonadota</taxon>
        <taxon>Gammaproteobacteria</taxon>
        <taxon>Oceanospirillales</taxon>
        <taxon>Saccharospirillaceae</taxon>
        <taxon>Salinispirillum</taxon>
    </lineage>
</organism>
<dbReference type="AlphaFoldDB" id="A0AB38YIK7"/>
<keyword evidence="4" id="KW-0804">Transcription</keyword>
<dbReference type="CDD" id="cd06171">
    <property type="entry name" value="Sigma70_r4"/>
    <property type="match status" value="1"/>
</dbReference>
<dbReference type="NCBIfam" id="TIGR02937">
    <property type="entry name" value="sigma70-ECF"/>
    <property type="match status" value="1"/>
</dbReference>
<gene>
    <name evidence="7" type="ORF">NFC81_05200</name>
</gene>
<dbReference type="InterPro" id="IPR007630">
    <property type="entry name" value="RNA_pol_sigma70_r4"/>
</dbReference>
<dbReference type="InterPro" id="IPR013325">
    <property type="entry name" value="RNA_pol_sigma_r2"/>
</dbReference>
<evidence type="ECO:0000313" key="7">
    <source>
        <dbReference type="EMBL" id="WLD59186.1"/>
    </source>
</evidence>
<dbReference type="PRINTS" id="PR00046">
    <property type="entry name" value="SIGMA70FCT"/>
</dbReference>
<dbReference type="SUPFAM" id="SSF88659">
    <property type="entry name" value="Sigma3 and sigma4 domains of RNA polymerase sigma factors"/>
    <property type="match status" value="1"/>
</dbReference>
<feature type="domain" description="RNA polymerase sigma-70 region 2" evidence="5">
    <location>
        <begin position="108"/>
        <end position="173"/>
    </location>
</feature>
<dbReference type="InterPro" id="IPR036388">
    <property type="entry name" value="WH-like_DNA-bd_sf"/>
</dbReference>
<dbReference type="GO" id="GO:0003677">
    <property type="term" value="F:DNA binding"/>
    <property type="evidence" value="ECO:0007669"/>
    <property type="project" value="UniProtKB-KW"/>
</dbReference>
<keyword evidence="3" id="KW-0238">DNA-binding</keyword>
<dbReference type="InterPro" id="IPR007627">
    <property type="entry name" value="RNA_pol_sigma70_r2"/>
</dbReference>
<keyword evidence="1" id="KW-0805">Transcription regulation</keyword>
<evidence type="ECO:0000256" key="1">
    <source>
        <dbReference type="ARBA" id="ARBA00023015"/>
    </source>
</evidence>
<dbReference type="GO" id="GO:0006352">
    <property type="term" value="P:DNA-templated transcription initiation"/>
    <property type="evidence" value="ECO:0007669"/>
    <property type="project" value="InterPro"/>
</dbReference>
<dbReference type="Gene3D" id="1.10.10.10">
    <property type="entry name" value="Winged helix-like DNA-binding domain superfamily/Winged helix DNA-binding domain"/>
    <property type="match status" value="1"/>
</dbReference>
<name>A0AB38YIK7_9GAMM</name>
<dbReference type="Gene3D" id="1.10.601.10">
    <property type="entry name" value="RNA Polymerase Primary Sigma Factor"/>
    <property type="match status" value="1"/>
</dbReference>
<dbReference type="InterPro" id="IPR014284">
    <property type="entry name" value="RNA_pol_sigma-70_dom"/>
</dbReference>
<reference evidence="7" key="1">
    <citation type="submission" date="2022-07" db="EMBL/GenBank/DDBJ databases">
        <title>Complete genome sequence of Salinispirillum sp. LH10-3-1 capable of multiple carbohydrate inversion isolated from a soda lake.</title>
        <authorList>
            <person name="Liu J."/>
            <person name="Zhai Y."/>
            <person name="Zhang H."/>
            <person name="Yang H."/>
            <person name="Qu J."/>
            <person name="Li J."/>
        </authorList>
    </citation>
    <scope>NUCLEOTIDE SEQUENCE</scope>
    <source>
        <strain evidence="7">LH 10-3-1</strain>
    </source>
</reference>
<dbReference type="InterPro" id="IPR013324">
    <property type="entry name" value="RNA_pol_sigma_r3/r4-like"/>
</dbReference>
<sequence length="304" mass="35779">MKNDRTAWYSNIANDYPALPHDEQKRLLWSLLRGVVRLQCWSGKKEGYLQRCRIRLNAVVQDDQPFWFTENDNIAHWLEVQRPQLTANPVLRRRYKVLQAVRQRILLHNQRLIIRQVHRRPNYSLEYGDLIMEGNVGLIRAVDLFDPRKAYRFSTYAHFWIEQAIKLALKQKTQTVRTPLSAITKAYQDHKTQLENGDTSDMPSLFRDNLSLDDPDLQINLDAHHASSRQPHEAVDNKRLVAEILRSLPERLRQVLLLRYGVDQRDSVGYREIADQLGISRERARQLEQEALTHLRRESGLSFD</sequence>
<feature type="domain" description="RNA polymerase sigma-70 region 4" evidence="6">
    <location>
        <begin position="245"/>
        <end position="296"/>
    </location>
</feature>
<dbReference type="RefSeq" id="WP_304996475.1">
    <property type="nucleotide sequence ID" value="NZ_CP101717.1"/>
</dbReference>
<dbReference type="InterPro" id="IPR050239">
    <property type="entry name" value="Sigma-70_RNA_pol_init_factors"/>
</dbReference>
<protein>
    <submittedName>
        <fullName evidence="7">Sigma-70 family RNA polymerase sigma factor</fullName>
    </submittedName>
</protein>
<evidence type="ECO:0000256" key="2">
    <source>
        <dbReference type="ARBA" id="ARBA00023082"/>
    </source>
</evidence>
<dbReference type="Pfam" id="PF04545">
    <property type="entry name" value="Sigma70_r4"/>
    <property type="match status" value="1"/>
</dbReference>
<evidence type="ECO:0000256" key="4">
    <source>
        <dbReference type="ARBA" id="ARBA00023163"/>
    </source>
</evidence>
<evidence type="ECO:0000256" key="3">
    <source>
        <dbReference type="ARBA" id="ARBA00023125"/>
    </source>
</evidence>